<dbReference type="Gene3D" id="3.30.110.20">
    <property type="entry name" value="Alba-like domain"/>
    <property type="match status" value="1"/>
</dbReference>
<organism evidence="12 13">
    <name type="scientific">Caenorhabditis tropicalis</name>
    <dbReference type="NCBI Taxonomy" id="1561998"/>
    <lineage>
        <taxon>Eukaryota</taxon>
        <taxon>Metazoa</taxon>
        <taxon>Ecdysozoa</taxon>
        <taxon>Nematoda</taxon>
        <taxon>Chromadorea</taxon>
        <taxon>Rhabditida</taxon>
        <taxon>Rhabditina</taxon>
        <taxon>Rhabditomorpha</taxon>
        <taxon>Rhabditoidea</taxon>
        <taxon>Rhabditidae</taxon>
        <taxon>Peloderinae</taxon>
        <taxon>Caenorhabditis</taxon>
    </lineage>
</organism>
<feature type="compositionally biased region" description="Polar residues" evidence="11">
    <location>
        <begin position="1"/>
        <end position="10"/>
    </location>
</feature>
<feature type="region of interest" description="Disordered" evidence="11">
    <location>
        <begin position="1"/>
        <end position="34"/>
    </location>
</feature>
<dbReference type="InterPro" id="IPR014612">
    <property type="entry name" value="Pop7/Rpp20"/>
</dbReference>
<dbReference type="GO" id="GO:0001682">
    <property type="term" value="P:tRNA 5'-leader removal"/>
    <property type="evidence" value="ECO:0007669"/>
    <property type="project" value="InterPro"/>
</dbReference>
<evidence type="ECO:0000313" key="13">
    <source>
        <dbReference type="WBParaSite" id="Csp11.Scaffold589.g5040.t1"/>
    </source>
</evidence>
<comment type="function">
    <text evidence="8">Component of ribonuclease P, a ribonucleoprotein complex that generates mature tRNA molecules by cleaving their 5'-ends. Also a component of the MRP ribonuclease complex, which cleaves pre-rRNA sequences.</text>
</comment>
<dbReference type="PANTHER" id="PTHR15314">
    <property type="entry name" value="RIBONUCLEASE P PROTEIN SUBUNIT P20"/>
    <property type="match status" value="1"/>
</dbReference>
<proteinExistence type="inferred from homology"/>
<keyword evidence="7" id="KW-0539">Nucleus</keyword>
<evidence type="ECO:0000256" key="1">
    <source>
        <dbReference type="ARBA" id="ARBA00004463"/>
    </source>
</evidence>
<evidence type="ECO:0000256" key="11">
    <source>
        <dbReference type="SAM" id="MobiDB-lite"/>
    </source>
</evidence>
<dbReference type="GO" id="GO:0005655">
    <property type="term" value="C:nucleolar ribonuclease P complex"/>
    <property type="evidence" value="ECO:0007669"/>
    <property type="project" value="InterPro"/>
</dbReference>
<dbReference type="eggNOG" id="KOG3631">
    <property type="taxonomic scope" value="Eukaryota"/>
</dbReference>
<evidence type="ECO:0000256" key="7">
    <source>
        <dbReference type="ARBA" id="ARBA00023242"/>
    </source>
</evidence>
<dbReference type="PANTHER" id="PTHR15314:SF1">
    <property type="entry name" value="RIBONUCLEASE P PROTEIN SUBUNIT P20"/>
    <property type="match status" value="1"/>
</dbReference>
<accession>A0A1I7TE44</accession>
<evidence type="ECO:0000256" key="8">
    <source>
        <dbReference type="ARBA" id="ARBA00053284"/>
    </source>
</evidence>
<sequence length="131" mass="14788">MAIRMTTTPSKRFDEKTNEIKRRPPVKPSTDPNHIYITRKTNIESQVKSAETVLNNSFDEVFIHGLGASINKALVFALELERRFGGSVQSDIQTSTVQCTDDIVSLGELEQTETRHRYISAVHVHLYRAAS</sequence>
<keyword evidence="12" id="KW-1185">Reference proteome</keyword>
<keyword evidence="6" id="KW-0819">tRNA processing</keyword>
<evidence type="ECO:0000256" key="4">
    <source>
        <dbReference type="ARBA" id="ARBA00022490"/>
    </source>
</evidence>
<evidence type="ECO:0000256" key="6">
    <source>
        <dbReference type="ARBA" id="ARBA00022694"/>
    </source>
</evidence>
<evidence type="ECO:0000256" key="10">
    <source>
        <dbReference type="ARBA" id="ARBA00068472"/>
    </source>
</evidence>
<comment type="subcellular location">
    <subcellularLocation>
        <location evidence="1">Cytoplasmic granule</location>
    </subcellularLocation>
    <subcellularLocation>
        <location evidence="2">Nucleus</location>
        <location evidence="2">Nucleolus</location>
    </subcellularLocation>
</comment>
<protein>
    <recommendedName>
        <fullName evidence="10">Ribonuclease P protein subunit p20</fullName>
    </recommendedName>
</protein>
<evidence type="ECO:0000256" key="3">
    <source>
        <dbReference type="ARBA" id="ARBA00008018"/>
    </source>
</evidence>
<dbReference type="InterPro" id="IPR036882">
    <property type="entry name" value="Alba-like_dom_sf"/>
</dbReference>
<comment type="subunit">
    <text evidence="9">Component of nuclear RNase P and RNase MRP complexes. RNase P consists of a catalytic RNA moiety and 10 different protein chains; POP1, POP4, POP5, POP7, RPP14, RPP21, RPP25, RPP30, RPP38 and RPP40. Within the RNase P complex, POP1, POP7 and RPP25 form the 'finger' subcomplex, POP5, RPP14, RPP40 and homodimeric RPP30 form the 'palm' subcomplex, and RPP21, POP4 and RPP38 form the 'wrist' subcomplex. All subunits of the RNase P complex interact with the catalytic RNA. Several subunits of RNase P are also part of the RNase MRP complex. RNase MRP consists of a catalytic RNA moiety and about 8 protein subunits; POP1, POP7, RPP25, RPP30, RPP38, RPP40 and possibly also POP4 and POP5. Interacts with SMN1. POP7 forms a heterodimer with RPP25 that binds to the P3 stem loop of the catalytic RNA.</text>
</comment>
<comment type="similarity">
    <text evidence="3">Belongs to the histone-like Alba family.</text>
</comment>
<dbReference type="SUPFAM" id="SSF82704">
    <property type="entry name" value="AlbA-like"/>
    <property type="match status" value="1"/>
</dbReference>
<dbReference type="GO" id="GO:0000172">
    <property type="term" value="C:ribonuclease MRP complex"/>
    <property type="evidence" value="ECO:0007669"/>
    <property type="project" value="InterPro"/>
</dbReference>
<evidence type="ECO:0000256" key="9">
    <source>
        <dbReference type="ARBA" id="ARBA00064615"/>
    </source>
</evidence>
<dbReference type="GO" id="GO:0003676">
    <property type="term" value="F:nucleic acid binding"/>
    <property type="evidence" value="ECO:0007669"/>
    <property type="project" value="InterPro"/>
</dbReference>
<dbReference type="Pfam" id="PF12328">
    <property type="entry name" value="Rpp20"/>
    <property type="match status" value="1"/>
</dbReference>
<dbReference type="AlphaFoldDB" id="A0A1I7TE44"/>
<keyword evidence="4" id="KW-0963">Cytoplasm</keyword>
<dbReference type="GO" id="GO:0006364">
    <property type="term" value="P:rRNA processing"/>
    <property type="evidence" value="ECO:0007669"/>
    <property type="project" value="UniProtKB-KW"/>
</dbReference>
<keyword evidence="5" id="KW-0698">rRNA processing</keyword>
<name>A0A1I7TE44_9PELO</name>
<dbReference type="FunFam" id="3.30.110.20:FF:000002">
    <property type="entry name" value="Ribonuclease P protein subunit p20"/>
    <property type="match status" value="1"/>
</dbReference>
<evidence type="ECO:0000313" key="12">
    <source>
        <dbReference type="Proteomes" id="UP000095282"/>
    </source>
</evidence>
<feature type="compositionally biased region" description="Basic and acidic residues" evidence="11">
    <location>
        <begin position="11"/>
        <end position="22"/>
    </location>
</feature>
<evidence type="ECO:0000256" key="2">
    <source>
        <dbReference type="ARBA" id="ARBA00004604"/>
    </source>
</evidence>
<dbReference type="Proteomes" id="UP000095282">
    <property type="component" value="Unplaced"/>
</dbReference>
<reference evidence="13" key="1">
    <citation type="submission" date="2016-11" db="UniProtKB">
        <authorList>
            <consortium name="WormBaseParasite"/>
        </authorList>
    </citation>
    <scope>IDENTIFICATION</scope>
</reference>
<evidence type="ECO:0000256" key="5">
    <source>
        <dbReference type="ARBA" id="ARBA00022552"/>
    </source>
</evidence>
<dbReference type="WBParaSite" id="Csp11.Scaffold589.g5040.t1">
    <property type="protein sequence ID" value="Csp11.Scaffold589.g5040.t1"/>
    <property type="gene ID" value="Csp11.Scaffold589.g5040"/>
</dbReference>
<dbReference type="STRING" id="1561998.A0A1I7TE44"/>